<name>B8C3U6_THAPS</name>
<dbReference type="EMBL" id="CM000642">
    <property type="protein sequence ID" value="EED92185.1"/>
    <property type="molecule type" value="Genomic_DNA"/>
</dbReference>
<evidence type="ECO:0000313" key="6">
    <source>
        <dbReference type="EMBL" id="EED92185.1"/>
    </source>
</evidence>
<dbReference type="InterPro" id="IPR001579">
    <property type="entry name" value="Glyco_hydro_18_chit_AS"/>
</dbReference>
<gene>
    <name evidence="6" type="ORF">THAPSDRAFT_262645</name>
</gene>
<dbReference type="RefSeq" id="XP_002290433.1">
    <property type="nucleotide sequence ID" value="XM_002290397.1"/>
</dbReference>
<dbReference type="eggNOG" id="KOG2806">
    <property type="taxonomic scope" value="Eukaryota"/>
</dbReference>
<keyword evidence="2 3" id="KW-0326">Glycosidase</keyword>
<dbReference type="PANTHER" id="PTHR11177:SF317">
    <property type="entry name" value="CHITINASE 12-RELATED"/>
    <property type="match status" value="1"/>
</dbReference>
<feature type="non-terminal residue" evidence="6">
    <location>
        <position position="1"/>
    </location>
</feature>
<dbReference type="GO" id="GO:0008061">
    <property type="term" value="F:chitin binding"/>
    <property type="evidence" value="ECO:0007669"/>
    <property type="project" value="InterPro"/>
</dbReference>
<dbReference type="SUPFAM" id="SSF51445">
    <property type="entry name" value="(Trans)glycosidases"/>
    <property type="match status" value="1"/>
</dbReference>
<reference evidence="6 7" key="2">
    <citation type="journal article" date="2008" name="Nature">
        <title>The Phaeodactylum genome reveals the evolutionary history of diatom genomes.</title>
        <authorList>
            <person name="Bowler C."/>
            <person name="Allen A.E."/>
            <person name="Badger J.H."/>
            <person name="Grimwood J."/>
            <person name="Jabbari K."/>
            <person name="Kuo A."/>
            <person name="Maheswari U."/>
            <person name="Martens C."/>
            <person name="Maumus F."/>
            <person name="Otillar R.P."/>
            <person name="Rayko E."/>
            <person name="Salamov A."/>
            <person name="Vandepoele K."/>
            <person name="Beszteri B."/>
            <person name="Gruber A."/>
            <person name="Heijde M."/>
            <person name="Katinka M."/>
            <person name="Mock T."/>
            <person name="Valentin K."/>
            <person name="Verret F."/>
            <person name="Berges J.A."/>
            <person name="Brownlee C."/>
            <person name="Cadoret J.P."/>
            <person name="Chiovitti A."/>
            <person name="Choi C.J."/>
            <person name="Coesel S."/>
            <person name="De Martino A."/>
            <person name="Detter J.C."/>
            <person name="Durkin C."/>
            <person name="Falciatore A."/>
            <person name="Fournet J."/>
            <person name="Haruta M."/>
            <person name="Huysman M.J."/>
            <person name="Jenkins B.D."/>
            <person name="Jiroutova K."/>
            <person name="Jorgensen R.E."/>
            <person name="Joubert Y."/>
            <person name="Kaplan A."/>
            <person name="Kroger N."/>
            <person name="Kroth P.G."/>
            <person name="La Roche J."/>
            <person name="Lindquist E."/>
            <person name="Lommer M."/>
            <person name="Martin-Jezequel V."/>
            <person name="Lopez P.J."/>
            <person name="Lucas S."/>
            <person name="Mangogna M."/>
            <person name="McGinnis K."/>
            <person name="Medlin L.K."/>
            <person name="Montsant A."/>
            <person name="Oudot-Le Secq M.P."/>
            <person name="Napoli C."/>
            <person name="Obornik M."/>
            <person name="Parker M.S."/>
            <person name="Petit J.L."/>
            <person name="Porcel B.M."/>
            <person name="Poulsen N."/>
            <person name="Robison M."/>
            <person name="Rychlewski L."/>
            <person name="Rynearson T.A."/>
            <person name="Schmutz J."/>
            <person name="Shapiro H."/>
            <person name="Siaut M."/>
            <person name="Stanley M."/>
            <person name="Sussman M.R."/>
            <person name="Taylor A.R."/>
            <person name="Vardi A."/>
            <person name="von Dassow P."/>
            <person name="Vyverman W."/>
            <person name="Willis A."/>
            <person name="Wyrwicz L.S."/>
            <person name="Rokhsar D.S."/>
            <person name="Weissenbach J."/>
            <person name="Armbrust E.V."/>
            <person name="Green B.R."/>
            <person name="Van de Peer Y."/>
            <person name="Grigoriev I.V."/>
        </authorList>
    </citation>
    <scope>NUCLEOTIDE SEQUENCE [LARGE SCALE GENOMIC DNA]</scope>
    <source>
        <strain evidence="6 7">CCMP1335</strain>
    </source>
</reference>
<dbReference type="InParanoid" id="B8C3U6"/>
<dbReference type="GO" id="GO:0005975">
    <property type="term" value="P:carbohydrate metabolic process"/>
    <property type="evidence" value="ECO:0007669"/>
    <property type="project" value="InterPro"/>
</dbReference>
<dbReference type="GO" id="GO:0005576">
    <property type="term" value="C:extracellular region"/>
    <property type="evidence" value="ECO:0000318"/>
    <property type="project" value="GO_Central"/>
</dbReference>
<proteinExistence type="inferred from homology"/>
<dbReference type="Pfam" id="PF00704">
    <property type="entry name" value="Glyco_hydro_18"/>
    <property type="match status" value="1"/>
</dbReference>
<dbReference type="GeneID" id="7442284"/>
<dbReference type="PaxDb" id="35128-Thaps262645"/>
<dbReference type="InterPro" id="IPR029070">
    <property type="entry name" value="Chitinase_insertion_sf"/>
</dbReference>
<feature type="domain" description="GH18" evidence="5">
    <location>
        <begin position="1"/>
        <end position="357"/>
    </location>
</feature>
<dbReference type="Gene3D" id="3.10.50.10">
    <property type="match status" value="1"/>
</dbReference>
<dbReference type="PROSITE" id="PS01095">
    <property type="entry name" value="GH18_1"/>
    <property type="match status" value="1"/>
</dbReference>
<dbReference type="InterPro" id="IPR001223">
    <property type="entry name" value="Glyco_hydro18_cat"/>
</dbReference>
<accession>B8C3U6</accession>
<sequence length="357" mass="39322">YAAWQWYDRSNLASPSNLKLSKVSRINYAFFQTDSEGYIFGTDSWADPNQCHRNFPNSKSCNIHNYEEGLIYIAHTNGAQIYPSIGGWTLSGSFPTVAADPAKRKRFAQECVGLIADYGFDGIDIDWEYPGSPVDRENFNKLLLEVREAMNEYQVQTGDEPIGGGAFGLTAALPCGPANIDFLDVSFLSDVLSGMNLMTFDFHNEMEPLTGVNAPLYDQGWGEEGLSVDGCVKNYLNGGAALMADKISIGIPFYGHTYSYATDLNAPHSNTNGLFGGQVDQANWPQDLGTPVFYNILDKLSKGGMISKRHEPTKTQFAYFKDGSGLVSYDDPQSVCDKVDYINQNLLGGLFVWELSG</sequence>
<dbReference type="AlphaFoldDB" id="B8C3U6"/>
<evidence type="ECO:0000256" key="4">
    <source>
        <dbReference type="RuleBase" id="RU004453"/>
    </source>
</evidence>
<evidence type="ECO:0000256" key="3">
    <source>
        <dbReference type="RuleBase" id="RU000489"/>
    </source>
</evidence>
<feature type="non-terminal residue" evidence="6">
    <location>
        <position position="357"/>
    </location>
</feature>
<dbReference type="PROSITE" id="PS51910">
    <property type="entry name" value="GH18_2"/>
    <property type="match status" value="1"/>
</dbReference>
<evidence type="ECO:0000256" key="2">
    <source>
        <dbReference type="ARBA" id="ARBA00023295"/>
    </source>
</evidence>
<dbReference type="KEGG" id="tps:THAPSDRAFT_262645"/>
<dbReference type="InterPro" id="IPR011583">
    <property type="entry name" value="Chitinase_II/V-like_cat"/>
</dbReference>
<dbReference type="PANTHER" id="PTHR11177">
    <property type="entry name" value="CHITINASE"/>
    <property type="match status" value="1"/>
</dbReference>
<protein>
    <recommendedName>
        <fullName evidence="5">GH18 domain-containing protein</fullName>
    </recommendedName>
</protein>
<evidence type="ECO:0000256" key="1">
    <source>
        <dbReference type="ARBA" id="ARBA00022801"/>
    </source>
</evidence>
<dbReference type="GO" id="GO:0006032">
    <property type="term" value="P:chitin catabolic process"/>
    <property type="evidence" value="ECO:0000318"/>
    <property type="project" value="GO_Central"/>
</dbReference>
<dbReference type="GO" id="GO:0004568">
    <property type="term" value="F:chitinase activity"/>
    <property type="evidence" value="ECO:0000318"/>
    <property type="project" value="GO_Central"/>
</dbReference>
<keyword evidence="1 3" id="KW-0378">Hydrolase</keyword>
<dbReference type="Gene3D" id="3.20.20.80">
    <property type="entry name" value="Glycosidases"/>
    <property type="match status" value="1"/>
</dbReference>
<reference evidence="6 7" key="1">
    <citation type="journal article" date="2004" name="Science">
        <title>The genome of the diatom Thalassiosira pseudonana: ecology, evolution, and metabolism.</title>
        <authorList>
            <person name="Armbrust E.V."/>
            <person name="Berges J.A."/>
            <person name="Bowler C."/>
            <person name="Green B.R."/>
            <person name="Martinez D."/>
            <person name="Putnam N.H."/>
            <person name="Zhou S."/>
            <person name="Allen A.E."/>
            <person name="Apt K.E."/>
            <person name="Bechner M."/>
            <person name="Brzezinski M.A."/>
            <person name="Chaal B.K."/>
            <person name="Chiovitti A."/>
            <person name="Davis A.K."/>
            <person name="Demarest M.S."/>
            <person name="Detter J.C."/>
            <person name="Glavina T."/>
            <person name="Goodstein D."/>
            <person name="Hadi M.Z."/>
            <person name="Hellsten U."/>
            <person name="Hildebrand M."/>
            <person name="Jenkins B.D."/>
            <person name="Jurka J."/>
            <person name="Kapitonov V.V."/>
            <person name="Kroger N."/>
            <person name="Lau W.W."/>
            <person name="Lane T.W."/>
            <person name="Larimer F.W."/>
            <person name="Lippmeier J.C."/>
            <person name="Lucas S."/>
            <person name="Medina M."/>
            <person name="Montsant A."/>
            <person name="Obornik M."/>
            <person name="Parker M.S."/>
            <person name="Palenik B."/>
            <person name="Pazour G.J."/>
            <person name="Richardson P.M."/>
            <person name="Rynearson T.A."/>
            <person name="Saito M.A."/>
            <person name="Schwartz D.C."/>
            <person name="Thamatrakoln K."/>
            <person name="Valentin K."/>
            <person name="Vardi A."/>
            <person name="Wilkerson F.P."/>
            <person name="Rokhsar D.S."/>
        </authorList>
    </citation>
    <scope>NUCLEOTIDE SEQUENCE [LARGE SCALE GENOMIC DNA]</scope>
    <source>
        <strain evidence="6 7">CCMP1335</strain>
    </source>
</reference>
<dbReference type="Proteomes" id="UP000001449">
    <property type="component" value="Chromosome 5"/>
</dbReference>
<evidence type="ECO:0000259" key="5">
    <source>
        <dbReference type="PROSITE" id="PS51910"/>
    </source>
</evidence>
<organism evidence="6 7">
    <name type="scientific">Thalassiosira pseudonana</name>
    <name type="common">Marine diatom</name>
    <name type="synonym">Cyclotella nana</name>
    <dbReference type="NCBI Taxonomy" id="35128"/>
    <lineage>
        <taxon>Eukaryota</taxon>
        <taxon>Sar</taxon>
        <taxon>Stramenopiles</taxon>
        <taxon>Ochrophyta</taxon>
        <taxon>Bacillariophyta</taxon>
        <taxon>Coscinodiscophyceae</taxon>
        <taxon>Thalassiosirophycidae</taxon>
        <taxon>Thalassiosirales</taxon>
        <taxon>Thalassiosiraceae</taxon>
        <taxon>Thalassiosira</taxon>
    </lineage>
</organism>
<keyword evidence="7" id="KW-1185">Reference proteome</keyword>
<dbReference type="OMA" id="GASHYNI"/>
<dbReference type="SMART" id="SM00636">
    <property type="entry name" value="Glyco_18"/>
    <property type="match status" value="1"/>
</dbReference>
<evidence type="ECO:0000313" key="7">
    <source>
        <dbReference type="Proteomes" id="UP000001449"/>
    </source>
</evidence>
<dbReference type="InterPro" id="IPR017853">
    <property type="entry name" value="GH"/>
</dbReference>
<dbReference type="HOGENOM" id="CLU_002833_14_1_1"/>
<dbReference type="InterPro" id="IPR050314">
    <property type="entry name" value="Glycosyl_Hydrlase_18"/>
</dbReference>
<comment type="similarity">
    <text evidence="4">Belongs to the glycosyl hydrolase 18 family.</text>
</comment>